<sequence>MGKNFSIRHFRRRHRRDLLLMIDLCFFYSAKMAVVFILMLSSGTLEAKQNDKFYDLMTAIGEHFGGEFNDAEKVLELDLNGANSFLDELHTFATREILQYTKTTNTKVNTEKEKLLNSLERITKF</sequence>
<evidence type="ECO:0000313" key="3">
    <source>
        <dbReference type="WBParaSite" id="Gr19_v10_g7880.t1"/>
    </source>
</evidence>
<evidence type="ECO:0000256" key="1">
    <source>
        <dbReference type="SAM" id="Phobius"/>
    </source>
</evidence>
<keyword evidence="1" id="KW-1133">Transmembrane helix</keyword>
<reference evidence="3" key="1">
    <citation type="submission" date="2022-11" db="UniProtKB">
        <authorList>
            <consortium name="WormBaseParasite"/>
        </authorList>
    </citation>
    <scope>IDENTIFICATION</scope>
</reference>
<dbReference type="Proteomes" id="UP000887572">
    <property type="component" value="Unplaced"/>
</dbReference>
<protein>
    <submittedName>
        <fullName evidence="3">Uncharacterized protein</fullName>
    </submittedName>
</protein>
<dbReference type="WBParaSite" id="Gr19_v10_g7880.t1">
    <property type="protein sequence ID" value="Gr19_v10_g7880.t1"/>
    <property type="gene ID" value="Gr19_v10_g7880"/>
</dbReference>
<evidence type="ECO:0000313" key="2">
    <source>
        <dbReference type="Proteomes" id="UP000887572"/>
    </source>
</evidence>
<dbReference type="AlphaFoldDB" id="A0A914I8H6"/>
<feature type="transmembrane region" description="Helical" evidence="1">
    <location>
        <begin position="20"/>
        <end position="40"/>
    </location>
</feature>
<accession>A0A914I8H6</accession>
<keyword evidence="2" id="KW-1185">Reference proteome</keyword>
<name>A0A914I8H6_GLORO</name>
<organism evidence="2 3">
    <name type="scientific">Globodera rostochiensis</name>
    <name type="common">Golden nematode worm</name>
    <name type="synonym">Heterodera rostochiensis</name>
    <dbReference type="NCBI Taxonomy" id="31243"/>
    <lineage>
        <taxon>Eukaryota</taxon>
        <taxon>Metazoa</taxon>
        <taxon>Ecdysozoa</taxon>
        <taxon>Nematoda</taxon>
        <taxon>Chromadorea</taxon>
        <taxon>Rhabditida</taxon>
        <taxon>Tylenchina</taxon>
        <taxon>Tylenchomorpha</taxon>
        <taxon>Tylenchoidea</taxon>
        <taxon>Heteroderidae</taxon>
        <taxon>Heteroderinae</taxon>
        <taxon>Globodera</taxon>
    </lineage>
</organism>
<keyword evidence="1" id="KW-0472">Membrane</keyword>
<proteinExistence type="predicted"/>
<keyword evidence="1" id="KW-0812">Transmembrane</keyword>